<comment type="caution">
    <text evidence="1">The sequence shown here is derived from an EMBL/GenBank/DDBJ whole genome shotgun (WGS) entry which is preliminary data.</text>
</comment>
<evidence type="ECO:0000313" key="1">
    <source>
        <dbReference type="EMBL" id="KAG0463690.1"/>
    </source>
</evidence>
<organism evidence="1 2">
    <name type="scientific">Vanilla planifolia</name>
    <name type="common">Vanilla</name>
    <dbReference type="NCBI Taxonomy" id="51239"/>
    <lineage>
        <taxon>Eukaryota</taxon>
        <taxon>Viridiplantae</taxon>
        <taxon>Streptophyta</taxon>
        <taxon>Embryophyta</taxon>
        <taxon>Tracheophyta</taxon>
        <taxon>Spermatophyta</taxon>
        <taxon>Magnoliopsida</taxon>
        <taxon>Liliopsida</taxon>
        <taxon>Asparagales</taxon>
        <taxon>Orchidaceae</taxon>
        <taxon>Vanilloideae</taxon>
        <taxon>Vanilleae</taxon>
        <taxon>Vanilla</taxon>
    </lineage>
</organism>
<sequence length="84" mass="9311">MTETFPSPLVIRRGHLCQDKDQLAVRISNSLPENGSHCEPNRMFFNLRDPTDREGSVSDRDVAIFAARWAPTAEIAPAVGLLGF</sequence>
<name>A0A835UK51_VANPL</name>
<dbReference type="Proteomes" id="UP000636800">
    <property type="component" value="Chromosome 10"/>
</dbReference>
<dbReference type="OrthoDB" id="445556at2759"/>
<accession>A0A835UK51</accession>
<protein>
    <submittedName>
        <fullName evidence="1">Uncharacterized protein</fullName>
    </submittedName>
</protein>
<gene>
    <name evidence="1" type="ORF">HPP92_019759</name>
</gene>
<evidence type="ECO:0000313" key="2">
    <source>
        <dbReference type="Proteomes" id="UP000636800"/>
    </source>
</evidence>
<dbReference type="AlphaFoldDB" id="A0A835UK51"/>
<proteinExistence type="predicted"/>
<reference evidence="1 2" key="1">
    <citation type="journal article" date="2020" name="Nat. Food">
        <title>A phased Vanilla planifolia genome enables genetic improvement of flavour and production.</title>
        <authorList>
            <person name="Hasing T."/>
            <person name="Tang H."/>
            <person name="Brym M."/>
            <person name="Khazi F."/>
            <person name="Huang T."/>
            <person name="Chambers A.H."/>
        </authorList>
    </citation>
    <scope>NUCLEOTIDE SEQUENCE [LARGE SCALE GENOMIC DNA]</scope>
    <source>
        <tissue evidence="1">Leaf</tissue>
    </source>
</reference>
<dbReference type="EMBL" id="JADCNL010000010">
    <property type="protein sequence ID" value="KAG0463690.1"/>
    <property type="molecule type" value="Genomic_DNA"/>
</dbReference>
<keyword evidence="2" id="KW-1185">Reference proteome</keyword>